<organism evidence="1">
    <name type="scientific">uncultured Caudovirales phage</name>
    <dbReference type="NCBI Taxonomy" id="2100421"/>
    <lineage>
        <taxon>Viruses</taxon>
        <taxon>Duplodnaviria</taxon>
        <taxon>Heunggongvirae</taxon>
        <taxon>Uroviricota</taxon>
        <taxon>Caudoviricetes</taxon>
        <taxon>Peduoviridae</taxon>
        <taxon>Maltschvirus</taxon>
        <taxon>Maltschvirus maltsch</taxon>
    </lineage>
</organism>
<dbReference type="EMBL" id="LR796333">
    <property type="protein sequence ID" value="CAB4137659.1"/>
    <property type="molecule type" value="Genomic_DNA"/>
</dbReference>
<reference evidence="1" key="1">
    <citation type="submission" date="2020-04" db="EMBL/GenBank/DDBJ databases">
        <authorList>
            <person name="Chiriac C."/>
            <person name="Salcher M."/>
            <person name="Ghai R."/>
            <person name="Kavagutti S V."/>
        </authorList>
    </citation>
    <scope>NUCLEOTIDE SEQUENCE</scope>
</reference>
<accession>A0A6J5M0Y7</accession>
<name>A0A6J5M0Y7_9CAUD</name>
<gene>
    <name evidence="1" type="ORF">UFOVP321_51</name>
</gene>
<sequence>MTIVDLKASAYDCLAQIEYLQKQLQEINAKIAEELQKEKQENG</sequence>
<proteinExistence type="predicted"/>
<evidence type="ECO:0000313" key="1">
    <source>
        <dbReference type="EMBL" id="CAB4137659.1"/>
    </source>
</evidence>
<protein>
    <submittedName>
        <fullName evidence="1">Uncharacterized protein</fullName>
    </submittedName>
</protein>